<keyword evidence="1" id="KW-0436">Ligase</keyword>
<protein>
    <submittedName>
        <fullName evidence="1">RimK family alpha-L-glutamate ligase</fullName>
    </submittedName>
</protein>
<evidence type="ECO:0000313" key="1">
    <source>
        <dbReference type="EMBL" id="MFC4907961.1"/>
    </source>
</evidence>
<dbReference type="Proteomes" id="UP001595872">
    <property type="component" value="Unassembled WGS sequence"/>
</dbReference>
<proteinExistence type="predicted"/>
<comment type="caution">
    <text evidence="1">The sequence shown here is derived from an EMBL/GenBank/DDBJ whole genome shotgun (WGS) entry which is preliminary data.</text>
</comment>
<dbReference type="PANTHER" id="PTHR39217:SF1">
    <property type="entry name" value="GLUTATHIONE SYNTHETASE"/>
    <property type="match status" value="1"/>
</dbReference>
<name>A0ABV9TWP8_9ACTN</name>
<dbReference type="InterPro" id="IPR053191">
    <property type="entry name" value="DcsG_Biosynth_Enzyme"/>
</dbReference>
<dbReference type="PANTHER" id="PTHR39217">
    <property type="match status" value="1"/>
</dbReference>
<dbReference type="RefSeq" id="WP_378254174.1">
    <property type="nucleotide sequence ID" value="NZ_JBHSIT010000003.1"/>
</dbReference>
<sequence length="280" mass="29720">MKVAIATFSLIPDGGAEAALLRAALADLGVTAEPVVWNDPAAGWPSYDLTVIRSTWDYIDHRAEFLAWADSLPNVANPASVLRWNTDKRYLRDLAAAGVPTVPTLWDPDDLPDWDEFVVKPAVSAGSRDTARWRRGVEDEQARAHLAALRGAPAMVQPFLSAVDTEGETALVYCDGEFSHAARKAPILRAGAGVEGLVTGADGRGAITPARPTEAQLALADRALSAVPGGSDLLYARVDMVTGPDGTPVLMELELTEPSLFLDIAPDSAARFAKAIAARL</sequence>
<organism evidence="1 2">
    <name type="scientific">Actinomadura gamaensis</name>
    <dbReference type="NCBI Taxonomy" id="1763541"/>
    <lineage>
        <taxon>Bacteria</taxon>
        <taxon>Bacillati</taxon>
        <taxon>Actinomycetota</taxon>
        <taxon>Actinomycetes</taxon>
        <taxon>Streptosporangiales</taxon>
        <taxon>Thermomonosporaceae</taxon>
        <taxon>Actinomadura</taxon>
    </lineage>
</organism>
<accession>A0ABV9TWP8</accession>
<evidence type="ECO:0000313" key="2">
    <source>
        <dbReference type="Proteomes" id="UP001595872"/>
    </source>
</evidence>
<gene>
    <name evidence="1" type="ORF">ACFPCY_11565</name>
</gene>
<dbReference type="SUPFAM" id="SSF56059">
    <property type="entry name" value="Glutathione synthetase ATP-binding domain-like"/>
    <property type="match status" value="1"/>
</dbReference>
<reference evidence="2" key="1">
    <citation type="journal article" date="2019" name="Int. J. Syst. Evol. Microbiol.">
        <title>The Global Catalogue of Microorganisms (GCM) 10K type strain sequencing project: providing services to taxonomists for standard genome sequencing and annotation.</title>
        <authorList>
            <consortium name="The Broad Institute Genomics Platform"/>
            <consortium name="The Broad Institute Genome Sequencing Center for Infectious Disease"/>
            <person name="Wu L."/>
            <person name="Ma J."/>
        </authorList>
    </citation>
    <scope>NUCLEOTIDE SEQUENCE [LARGE SCALE GENOMIC DNA]</scope>
    <source>
        <strain evidence="2">KLKA75</strain>
    </source>
</reference>
<keyword evidence="2" id="KW-1185">Reference proteome</keyword>
<dbReference type="EMBL" id="JBHSIT010000003">
    <property type="protein sequence ID" value="MFC4907961.1"/>
    <property type="molecule type" value="Genomic_DNA"/>
</dbReference>
<dbReference type="GO" id="GO:0016874">
    <property type="term" value="F:ligase activity"/>
    <property type="evidence" value="ECO:0007669"/>
    <property type="project" value="UniProtKB-KW"/>
</dbReference>